<proteinExistence type="predicted"/>
<feature type="compositionally biased region" description="Low complexity" evidence="1">
    <location>
        <begin position="67"/>
        <end position="76"/>
    </location>
</feature>
<gene>
    <name evidence="2" type="ORF">NKR19_g3797</name>
</gene>
<dbReference type="Proteomes" id="UP001174691">
    <property type="component" value="Unassembled WGS sequence"/>
</dbReference>
<dbReference type="EMBL" id="JANBVN010000044">
    <property type="protein sequence ID" value="KAJ9157140.1"/>
    <property type="molecule type" value="Genomic_DNA"/>
</dbReference>
<protein>
    <submittedName>
        <fullName evidence="2">Uncharacterized protein</fullName>
    </submittedName>
</protein>
<feature type="compositionally biased region" description="Polar residues" evidence="1">
    <location>
        <begin position="77"/>
        <end position="89"/>
    </location>
</feature>
<evidence type="ECO:0000256" key="1">
    <source>
        <dbReference type="SAM" id="MobiDB-lite"/>
    </source>
</evidence>
<evidence type="ECO:0000313" key="3">
    <source>
        <dbReference type="Proteomes" id="UP001174691"/>
    </source>
</evidence>
<organism evidence="2 3">
    <name type="scientific">Coniochaeta hoffmannii</name>
    <dbReference type="NCBI Taxonomy" id="91930"/>
    <lineage>
        <taxon>Eukaryota</taxon>
        <taxon>Fungi</taxon>
        <taxon>Dikarya</taxon>
        <taxon>Ascomycota</taxon>
        <taxon>Pezizomycotina</taxon>
        <taxon>Sordariomycetes</taxon>
        <taxon>Sordariomycetidae</taxon>
        <taxon>Coniochaetales</taxon>
        <taxon>Coniochaetaceae</taxon>
        <taxon>Coniochaeta</taxon>
    </lineage>
</organism>
<comment type="caution">
    <text evidence="2">The sequence shown here is derived from an EMBL/GenBank/DDBJ whole genome shotgun (WGS) entry which is preliminary data.</text>
</comment>
<reference evidence="2" key="1">
    <citation type="submission" date="2022-07" db="EMBL/GenBank/DDBJ databases">
        <title>Fungi with potential for degradation of polypropylene.</title>
        <authorList>
            <person name="Gostincar C."/>
        </authorList>
    </citation>
    <scope>NUCLEOTIDE SEQUENCE</scope>
    <source>
        <strain evidence="2">EXF-13287</strain>
    </source>
</reference>
<accession>A0AA38S6I6</accession>
<dbReference type="AlphaFoldDB" id="A0AA38S6I6"/>
<sequence length="197" mass="21797">MANTTPSLPEPPKGSVLHVHHNRDLALQKYLLLQEEHDHLRQHLELLQTLGASHAFFSPPVSPTRASYPSSSAISSGQTTPYQSRSPSLSRVHGQGQDRRSSLSAITRPTSCAAVAASSCLETVIDESTVAELVAEETRLCHVNEGIKRVLTELLNCEAVRDDRALRTWVQCRLMETEKELRTGRRRRSAPEPCLAV</sequence>
<evidence type="ECO:0000313" key="2">
    <source>
        <dbReference type="EMBL" id="KAJ9157140.1"/>
    </source>
</evidence>
<name>A0AA38S6I6_9PEZI</name>
<feature type="region of interest" description="Disordered" evidence="1">
    <location>
        <begin position="67"/>
        <end position="104"/>
    </location>
</feature>
<keyword evidence="3" id="KW-1185">Reference proteome</keyword>